<accession>A0A0A7RQ68</accession>
<dbReference type="AlphaFoldDB" id="A0A0A7RQ68"/>
<dbReference type="SUPFAM" id="SSF102114">
    <property type="entry name" value="Radical SAM enzymes"/>
    <property type="match status" value="1"/>
</dbReference>
<keyword evidence="3" id="KW-0949">S-adenosyl-L-methionine</keyword>
<dbReference type="NCBIfam" id="TIGR04013">
    <property type="entry name" value="B12_SAM_MJ_1487"/>
    <property type="match status" value="1"/>
</dbReference>
<evidence type="ECO:0000256" key="4">
    <source>
        <dbReference type="ARBA" id="ARBA00022723"/>
    </source>
</evidence>
<keyword evidence="6" id="KW-0411">Iron-sulfur</keyword>
<dbReference type="InterPro" id="IPR007197">
    <property type="entry name" value="rSAM"/>
</dbReference>
<dbReference type="EMBL" id="KP229298">
    <property type="protein sequence ID" value="AJA38634.1"/>
    <property type="molecule type" value="Genomic_DNA"/>
</dbReference>
<dbReference type="Gene3D" id="3.80.30.20">
    <property type="entry name" value="tm_1862 like domain"/>
    <property type="match status" value="1"/>
</dbReference>
<comment type="cofactor">
    <cofactor evidence="1">
        <name>[4Fe-4S] cluster</name>
        <dbReference type="ChEBI" id="CHEBI:49883"/>
    </cofactor>
</comment>
<keyword evidence="2" id="KW-0004">4Fe-4S</keyword>
<dbReference type="InterPro" id="IPR058240">
    <property type="entry name" value="rSAM_sf"/>
</dbReference>
<evidence type="ECO:0000256" key="2">
    <source>
        <dbReference type="ARBA" id="ARBA00022485"/>
    </source>
</evidence>
<dbReference type="PANTHER" id="PTHR43409:SF17">
    <property type="entry name" value="METHYLTHIOTRANSFERASE MJ0865-RELATED"/>
    <property type="match status" value="1"/>
</dbReference>
<evidence type="ECO:0000256" key="6">
    <source>
        <dbReference type="ARBA" id="ARBA00023014"/>
    </source>
</evidence>
<reference evidence="8" key="1">
    <citation type="journal article" date="2014" name="ISME J.">
        <title>Evidence for extensive gene flow and Thermotoga subpopulations in subsurface and marine environments.</title>
        <authorList>
            <person name="Nesbo C.L."/>
            <person name="S Swithers K."/>
            <person name="Dahle H."/>
            <person name="Haverkamp T.H."/>
            <person name="Birkeland N.K."/>
            <person name="Sokolova T."/>
            <person name="Kublanov I."/>
            <person name="Zhaxybayeva O."/>
        </authorList>
    </citation>
    <scope>NUCLEOTIDE SEQUENCE</scope>
    <source>
        <strain evidence="8">TBYP3.1.4.1</strain>
    </source>
</reference>
<keyword evidence="4" id="KW-0479">Metal-binding</keyword>
<dbReference type="CDD" id="cd02068">
    <property type="entry name" value="radical_SAM_B12_BD"/>
    <property type="match status" value="1"/>
</dbReference>
<proteinExistence type="predicted"/>
<evidence type="ECO:0000256" key="5">
    <source>
        <dbReference type="ARBA" id="ARBA00023004"/>
    </source>
</evidence>
<dbReference type="InterPro" id="IPR023980">
    <property type="entry name" value="CHP04013_B12-bd/rSAM"/>
</dbReference>
<dbReference type="GO" id="GO:0051539">
    <property type="term" value="F:4 iron, 4 sulfur cluster binding"/>
    <property type="evidence" value="ECO:0007669"/>
    <property type="project" value="UniProtKB-KW"/>
</dbReference>
<dbReference type="SMART" id="SM00729">
    <property type="entry name" value="Elp3"/>
    <property type="match status" value="1"/>
</dbReference>
<dbReference type="GO" id="GO:0046872">
    <property type="term" value="F:metal ion binding"/>
    <property type="evidence" value="ECO:0007669"/>
    <property type="project" value="UniProtKB-KW"/>
</dbReference>
<dbReference type="SFLD" id="SFLDS00029">
    <property type="entry name" value="Radical_SAM"/>
    <property type="match status" value="1"/>
</dbReference>
<evidence type="ECO:0000256" key="3">
    <source>
        <dbReference type="ARBA" id="ARBA00022691"/>
    </source>
</evidence>
<name>A0A0A7RQ68_9THEM</name>
<dbReference type="InterPro" id="IPR020612">
    <property type="entry name" value="Methylthiotransferase_CS"/>
</dbReference>
<evidence type="ECO:0000259" key="7">
    <source>
        <dbReference type="PROSITE" id="PS51918"/>
    </source>
</evidence>
<evidence type="ECO:0000313" key="8">
    <source>
        <dbReference type="EMBL" id="AJA38634.1"/>
    </source>
</evidence>
<dbReference type="SFLD" id="SFLDG01082">
    <property type="entry name" value="B12-binding_domain_containing"/>
    <property type="match status" value="1"/>
</dbReference>
<sequence>MYILFREMKNNWYSLAALLSTIYSRHLDVEARPVKFEEIKKFPPEKTIVAYSFMSFDLDTVREEVKTLKERGYTLIAGGPHVTADPKGCLRMGFDHVFTGDGEENILRFLMGERKKIFDGISKRVNLNHYSPFLPSKGIYMPIEITRGCPFSCAYCQTPIIAGRQVRHRDVDVVVHYAKLGVKHGRKLARFIAPNSFGYGSKNGVTPNVEKIEELLYGLKRVGIEEIYFGTFPSEVRPESVTDEVLKVVKKYVNNRSIVIGAQSGSDRILKIIKRGHTVEQVEEAIEKITLHGFIPHVDFIFGFPFETEEDVEKTFSFIVKIVERYGAKIHAHTFMPLPGTELFNAGPGRLTEVHYKFLGRLASKGILDGYWMKQEMLARKVYEIASGGSTDVTSDR</sequence>
<keyword evidence="5" id="KW-0408">Iron</keyword>
<dbReference type="PANTHER" id="PTHR43409">
    <property type="entry name" value="ANAEROBIC MAGNESIUM-PROTOPORPHYRIN IX MONOMETHYL ESTER CYCLASE-RELATED"/>
    <property type="match status" value="1"/>
</dbReference>
<dbReference type="Gene3D" id="3.40.50.280">
    <property type="entry name" value="Cobalamin-binding domain"/>
    <property type="match status" value="1"/>
</dbReference>
<feature type="domain" description="Radical SAM core" evidence="7">
    <location>
        <begin position="135"/>
        <end position="374"/>
    </location>
</feature>
<dbReference type="PROSITE" id="PS01278">
    <property type="entry name" value="MTTASE_RADICAL"/>
    <property type="match status" value="1"/>
</dbReference>
<dbReference type="CDD" id="cd01335">
    <property type="entry name" value="Radical_SAM"/>
    <property type="match status" value="1"/>
</dbReference>
<evidence type="ECO:0000256" key="1">
    <source>
        <dbReference type="ARBA" id="ARBA00001966"/>
    </source>
</evidence>
<dbReference type="Pfam" id="PF04055">
    <property type="entry name" value="Radical_SAM"/>
    <property type="match status" value="1"/>
</dbReference>
<dbReference type="InterPro" id="IPR000385">
    <property type="entry name" value="MoaA_NifB_PqqE_Fe-S-bd_CS"/>
</dbReference>
<protein>
    <submittedName>
        <fullName evidence="8">Radical SAM domain protein</fullName>
    </submittedName>
</protein>
<organism evidence="8">
    <name type="scientific">Thermotoga sp. TBYP3.1.4.1</name>
    <dbReference type="NCBI Taxonomy" id="1587550"/>
    <lineage>
        <taxon>Bacteria</taxon>
        <taxon>Thermotogati</taxon>
        <taxon>Thermotogota</taxon>
        <taxon>Thermotogae</taxon>
        <taxon>Thermotogales</taxon>
        <taxon>Thermotogaceae</taxon>
        <taxon>Thermotoga</taxon>
    </lineage>
</organism>
<dbReference type="PROSITE" id="PS01305">
    <property type="entry name" value="MOAA_NIFB_PQQE"/>
    <property type="match status" value="1"/>
</dbReference>
<dbReference type="GO" id="GO:0032324">
    <property type="term" value="P:molybdopterin cofactor biosynthetic process"/>
    <property type="evidence" value="ECO:0007669"/>
    <property type="project" value="UniProtKB-ARBA"/>
</dbReference>
<dbReference type="GO" id="GO:0003824">
    <property type="term" value="F:catalytic activity"/>
    <property type="evidence" value="ECO:0007669"/>
    <property type="project" value="InterPro"/>
</dbReference>
<dbReference type="InterPro" id="IPR006638">
    <property type="entry name" value="Elp3/MiaA/NifB-like_rSAM"/>
</dbReference>
<dbReference type="InterPro" id="IPR023404">
    <property type="entry name" value="rSAM_horseshoe"/>
</dbReference>
<dbReference type="PROSITE" id="PS51918">
    <property type="entry name" value="RADICAL_SAM"/>
    <property type="match status" value="1"/>
</dbReference>
<dbReference type="InterPro" id="IPR051198">
    <property type="entry name" value="BchE-like"/>
</dbReference>